<keyword evidence="3" id="KW-1185">Reference proteome</keyword>
<keyword evidence="1" id="KW-0812">Transmembrane</keyword>
<sequence length="66" mass="7677">MYLINFIEGKHMLHAEDEPRTSFGPLSSGEDTYDPILVITSVVVLLVFLVVGYYVSRYFRNHRNKK</sequence>
<reference evidence="2 3" key="1">
    <citation type="submission" date="2020-08" db="EMBL/GenBank/DDBJ databases">
        <title>A Genomic Blueprint of the Chicken Gut Microbiome.</title>
        <authorList>
            <person name="Gilroy R."/>
            <person name="Ravi A."/>
            <person name="Getino M."/>
            <person name="Pursley I."/>
            <person name="Horton D.L."/>
            <person name="Alikhan N.-F."/>
            <person name="Baker D."/>
            <person name="Gharbi K."/>
            <person name="Hall N."/>
            <person name="Watson M."/>
            <person name="Adriaenssens E.M."/>
            <person name="Foster-Nyarko E."/>
            <person name="Jarju S."/>
            <person name="Secka A."/>
            <person name="Antonio M."/>
            <person name="Oren A."/>
            <person name="Chaudhuri R."/>
            <person name="La Ragione R.M."/>
            <person name="Hildebrand F."/>
            <person name="Pallen M.J."/>
        </authorList>
    </citation>
    <scope>NUCLEOTIDE SEQUENCE [LARGE SCALE GENOMIC DNA]</scope>
    <source>
        <strain evidence="2 3">Sa2BVA9</strain>
    </source>
</reference>
<evidence type="ECO:0000256" key="1">
    <source>
        <dbReference type="SAM" id="Phobius"/>
    </source>
</evidence>
<comment type="caution">
    <text evidence="2">The sequence shown here is derived from an EMBL/GenBank/DDBJ whole genome shotgun (WGS) entry which is preliminary data.</text>
</comment>
<dbReference type="EMBL" id="JACSQL010000003">
    <property type="protein sequence ID" value="MBD7968240.1"/>
    <property type="molecule type" value="Genomic_DNA"/>
</dbReference>
<proteinExistence type="predicted"/>
<evidence type="ECO:0000313" key="3">
    <source>
        <dbReference type="Proteomes" id="UP000608071"/>
    </source>
</evidence>
<name>A0ABR8SXM0_9BACL</name>
<keyword evidence="1" id="KW-0472">Membrane</keyword>
<protein>
    <submittedName>
        <fullName evidence="2">Uncharacterized protein</fullName>
    </submittedName>
</protein>
<accession>A0ABR8SXM0</accession>
<feature type="transmembrane region" description="Helical" evidence="1">
    <location>
        <begin position="36"/>
        <end position="56"/>
    </location>
</feature>
<organism evidence="2 3">
    <name type="scientific">Paenibacillus gallinarum</name>
    <dbReference type="NCBI Taxonomy" id="2762232"/>
    <lineage>
        <taxon>Bacteria</taxon>
        <taxon>Bacillati</taxon>
        <taxon>Bacillota</taxon>
        <taxon>Bacilli</taxon>
        <taxon>Bacillales</taxon>
        <taxon>Paenibacillaceae</taxon>
        <taxon>Paenibacillus</taxon>
    </lineage>
</organism>
<evidence type="ECO:0000313" key="2">
    <source>
        <dbReference type="EMBL" id="MBD7968240.1"/>
    </source>
</evidence>
<dbReference type="RefSeq" id="WP_191799488.1">
    <property type="nucleotide sequence ID" value="NZ_JACSQL010000003.1"/>
</dbReference>
<gene>
    <name evidence="2" type="ORF">H9647_09205</name>
</gene>
<keyword evidence="1" id="KW-1133">Transmembrane helix</keyword>
<dbReference type="Proteomes" id="UP000608071">
    <property type="component" value="Unassembled WGS sequence"/>
</dbReference>